<gene>
    <name evidence="5 7" type="primary">tam</name>
    <name evidence="9" type="ORF">CHI95_00675</name>
    <name evidence="7" type="ORF">GHA_01060</name>
    <name evidence="8" type="ORF">OGX73_03170</name>
</gene>
<dbReference type="Proteomes" id="UP001159001">
    <property type="component" value="Unassembled WGS sequence"/>
</dbReference>
<dbReference type="Gene3D" id="3.40.50.150">
    <property type="entry name" value="Vaccinia Virus protein VP39"/>
    <property type="match status" value="1"/>
</dbReference>
<evidence type="ECO:0000256" key="2">
    <source>
        <dbReference type="ARBA" id="ARBA00022603"/>
    </source>
</evidence>
<dbReference type="PANTHER" id="PTHR43861:SF1">
    <property type="entry name" value="TRANS-ACONITATE 2-METHYLTRANSFERASE"/>
    <property type="match status" value="1"/>
</dbReference>
<evidence type="ECO:0000313" key="10">
    <source>
        <dbReference type="Proteomes" id="UP000216001"/>
    </source>
</evidence>
<evidence type="ECO:0000313" key="7">
    <source>
        <dbReference type="EMBL" id="CAB5676968.1"/>
    </source>
</evidence>
<name>A0A264VYF7_PRORE</name>
<accession>A0A264VYF7</accession>
<reference evidence="9 10" key="1">
    <citation type="submission" date="2017-07" db="EMBL/GenBank/DDBJ databases">
        <title>blaIMP-27 on transferable plasmids in Proteus mirabilis and Providencia rettgeri.</title>
        <authorList>
            <person name="Potter R."/>
        </authorList>
    </citation>
    <scope>NUCLEOTIDE SEQUENCE [LARGE SCALE GENOMIC DNA]</scope>
    <source>
        <strain evidence="9 10">PR1</strain>
    </source>
</reference>
<evidence type="ECO:0000313" key="8">
    <source>
        <dbReference type="EMBL" id="MDI9091620.1"/>
    </source>
</evidence>
<evidence type="ECO:0000256" key="3">
    <source>
        <dbReference type="ARBA" id="ARBA00022679"/>
    </source>
</evidence>
<protein>
    <recommendedName>
        <fullName evidence="5">Trans-aconitate 2-methyltransferase</fullName>
        <ecNumber evidence="5">2.1.1.144</ecNumber>
    </recommendedName>
</protein>
<organism evidence="9 10">
    <name type="scientific">Providencia rettgeri</name>
    <dbReference type="NCBI Taxonomy" id="587"/>
    <lineage>
        <taxon>Bacteria</taxon>
        <taxon>Pseudomonadati</taxon>
        <taxon>Pseudomonadota</taxon>
        <taxon>Gammaproteobacteria</taxon>
        <taxon>Enterobacterales</taxon>
        <taxon>Morganellaceae</taxon>
        <taxon>Providencia</taxon>
    </lineage>
</organism>
<dbReference type="GO" id="GO:0030798">
    <property type="term" value="F:trans-aconitate 2-methyltransferase activity"/>
    <property type="evidence" value="ECO:0007669"/>
    <property type="project" value="UniProtKB-UniRule"/>
</dbReference>
<keyword evidence="3 5" id="KW-0808">Transferase</keyword>
<evidence type="ECO:0000256" key="1">
    <source>
        <dbReference type="ARBA" id="ARBA00022490"/>
    </source>
</evidence>
<reference evidence="8" key="3">
    <citation type="submission" date="2022-10" db="EMBL/GenBank/DDBJ databases">
        <title>Bacterial isolates recovered from the One Health project in Brazil.</title>
        <authorList>
            <person name="Valiatti T.B."/>
            <person name="Santos F."/>
            <person name="Cayo R."/>
            <person name="Gales A.C."/>
        </authorList>
    </citation>
    <scope>NUCLEOTIDE SEQUENCE</scope>
    <source>
        <strain evidence="8">PVR188</strain>
    </source>
</reference>
<dbReference type="EMBL" id="JAOWIN010000001">
    <property type="protein sequence ID" value="MDI9091620.1"/>
    <property type="molecule type" value="Genomic_DNA"/>
</dbReference>
<feature type="domain" description="Methyltransferase" evidence="6">
    <location>
        <begin position="31"/>
        <end position="150"/>
    </location>
</feature>
<comment type="catalytic activity">
    <reaction evidence="5">
        <text>trans-aconitate + S-adenosyl-L-methionine = (E)-3-(methoxycarbonyl)pent-2-enedioate + S-adenosyl-L-homocysteine</text>
        <dbReference type="Rhea" id="RHEA:14969"/>
        <dbReference type="ChEBI" id="CHEBI:15708"/>
        <dbReference type="ChEBI" id="CHEBI:57470"/>
        <dbReference type="ChEBI" id="CHEBI:57856"/>
        <dbReference type="ChEBI" id="CHEBI:59789"/>
        <dbReference type="EC" id="2.1.1.144"/>
    </reaction>
</comment>
<keyword evidence="2 5" id="KW-0489">Methyltransferase</keyword>
<dbReference type="PANTHER" id="PTHR43861">
    <property type="entry name" value="TRANS-ACONITATE 2-METHYLTRANSFERASE-RELATED"/>
    <property type="match status" value="1"/>
</dbReference>
<keyword evidence="1 5" id="KW-0963">Cytoplasm</keyword>
<sequence length="252" mass="29015">MQDWNPDLYLQFKRERTRPSYDLLSHIHVSNACNLTDLGCGPGNSTQILREMYPLARIMGVDNSPAMLVEARKNLPDCQFTEANIATWVPETKQDLIFANASLQWLPDHKVLFPHLVNQLQSGGILAIQMPNNWNEPTHALMRKVANEQSISAVYRTALLSITEYYDLLSATTCSVDIWQTTYYHVMPSIGSIIDWLRATGLRPYLENLNEKQKEQFLARYHELLTKTYPKQDNGYVLMPFPRLFIIAKKLN</sequence>
<dbReference type="EC" id="2.1.1.144" evidence="5"/>
<dbReference type="Proteomes" id="UP000216001">
    <property type="component" value="Unassembled WGS sequence"/>
</dbReference>
<comment type="function">
    <text evidence="5">Catalyzes the S-adenosylmethionine monomethyl esterification of trans-aconitate.</text>
</comment>
<dbReference type="EMBL" id="NOWC01000001">
    <property type="protein sequence ID" value="OZS76378.1"/>
    <property type="molecule type" value="Genomic_DNA"/>
</dbReference>
<evidence type="ECO:0000256" key="4">
    <source>
        <dbReference type="ARBA" id="ARBA00022691"/>
    </source>
</evidence>
<dbReference type="HAMAP" id="MF_00560">
    <property type="entry name" value="Tran_acon_Me_trans"/>
    <property type="match status" value="1"/>
</dbReference>
<dbReference type="Gene3D" id="1.10.150.290">
    <property type="entry name" value="S-adenosyl-L-methionine-dependent methyltransferases"/>
    <property type="match status" value="1"/>
</dbReference>
<evidence type="ECO:0000256" key="5">
    <source>
        <dbReference type="HAMAP-Rule" id="MF_00560"/>
    </source>
</evidence>
<dbReference type="SUPFAM" id="SSF53335">
    <property type="entry name" value="S-adenosyl-L-methionine-dependent methyltransferases"/>
    <property type="match status" value="1"/>
</dbReference>
<dbReference type="Pfam" id="PF13847">
    <property type="entry name" value="Methyltransf_31"/>
    <property type="match status" value="1"/>
</dbReference>
<reference evidence="7" key="2">
    <citation type="submission" date="2020-05" db="EMBL/GenBank/DDBJ databases">
        <authorList>
            <person name="Delgado-Blas J."/>
        </authorList>
    </citation>
    <scope>NUCLEOTIDE SEQUENCE</scope>
    <source>
        <strain evidence="7">BB1453</strain>
    </source>
</reference>
<dbReference type="InterPro" id="IPR029063">
    <property type="entry name" value="SAM-dependent_MTases_sf"/>
</dbReference>
<keyword evidence="4 5" id="KW-0949">S-adenosyl-L-methionine</keyword>
<comment type="subcellular location">
    <subcellularLocation>
        <location evidence="5">Cytoplasm</location>
    </subcellularLocation>
</comment>
<proteinExistence type="inferred from homology"/>
<comment type="caution">
    <text evidence="9">The sequence shown here is derived from an EMBL/GenBank/DDBJ whole genome shotgun (WGS) entry which is preliminary data.</text>
</comment>
<comment type="similarity">
    <text evidence="5">Belongs to the methyltransferase superfamily. Tam family.</text>
</comment>
<evidence type="ECO:0000259" key="6">
    <source>
        <dbReference type="Pfam" id="PF13847"/>
    </source>
</evidence>
<dbReference type="InterPro" id="IPR025714">
    <property type="entry name" value="Methyltranfer_dom"/>
</dbReference>
<dbReference type="NCBIfam" id="NF002463">
    <property type="entry name" value="PRK01683.1"/>
    <property type="match status" value="1"/>
</dbReference>
<dbReference type="InterPro" id="IPR023149">
    <property type="entry name" value="Trans_acon_MeTrfase_C"/>
</dbReference>
<dbReference type="GO" id="GO:0005737">
    <property type="term" value="C:cytoplasm"/>
    <property type="evidence" value="ECO:0007669"/>
    <property type="project" value="UniProtKB-SubCell"/>
</dbReference>
<dbReference type="EMBL" id="CAHPSF010000002">
    <property type="protein sequence ID" value="CAB5676968.1"/>
    <property type="molecule type" value="Genomic_DNA"/>
</dbReference>
<dbReference type="Proteomes" id="UP000834611">
    <property type="component" value="Unassembled WGS sequence"/>
</dbReference>
<evidence type="ECO:0000313" key="9">
    <source>
        <dbReference type="EMBL" id="OZS76378.1"/>
    </source>
</evidence>
<dbReference type="GO" id="GO:0032259">
    <property type="term" value="P:methylation"/>
    <property type="evidence" value="ECO:0007669"/>
    <property type="project" value="UniProtKB-KW"/>
</dbReference>
<dbReference type="RefSeq" id="WP_094960460.1">
    <property type="nucleotide sequence ID" value="NZ_ABDWLN020000036.1"/>
</dbReference>
<dbReference type="CDD" id="cd02440">
    <property type="entry name" value="AdoMet_MTases"/>
    <property type="match status" value="1"/>
</dbReference>
<dbReference type="AlphaFoldDB" id="A0A264VYF7"/>
<dbReference type="InterPro" id="IPR023506">
    <property type="entry name" value="Trans-aconitate_MeTrfase"/>
</dbReference>
<dbReference type="GeneID" id="92274645"/>